<dbReference type="Proteomes" id="UP001156666">
    <property type="component" value="Unassembled WGS sequence"/>
</dbReference>
<feature type="chain" id="PRO_5041416589" description="Ig-like domain-containing protein" evidence="1">
    <location>
        <begin position="20"/>
        <end position="411"/>
    </location>
</feature>
<gene>
    <name evidence="3" type="ORF">GCM10007940_36420</name>
</gene>
<reference evidence="3" key="1">
    <citation type="journal article" date="2014" name="Int. J. Syst. Evol. Microbiol.">
        <title>Complete genome sequence of Corynebacterium casei LMG S-19264T (=DSM 44701T), isolated from a smear-ripened cheese.</title>
        <authorList>
            <consortium name="US DOE Joint Genome Institute (JGI-PGF)"/>
            <person name="Walter F."/>
            <person name="Albersmeier A."/>
            <person name="Kalinowski J."/>
            <person name="Ruckert C."/>
        </authorList>
    </citation>
    <scope>NUCLEOTIDE SEQUENCE</scope>
    <source>
        <strain evidence="3">NBRC 108769</strain>
    </source>
</reference>
<proteinExistence type="predicted"/>
<dbReference type="PROSITE" id="PS50835">
    <property type="entry name" value="IG_LIKE"/>
    <property type="match status" value="1"/>
</dbReference>
<protein>
    <recommendedName>
        <fullName evidence="2">Ig-like domain-containing protein</fullName>
    </recommendedName>
</protein>
<reference evidence="3" key="2">
    <citation type="submission" date="2023-01" db="EMBL/GenBank/DDBJ databases">
        <title>Draft genome sequence of Portibacter lacus strain NBRC 108769.</title>
        <authorList>
            <person name="Sun Q."/>
            <person name="Mori K."/>
        </authorList>
    </citation>
    <scope>NUCLEOTIDE SEQUENCE</scope>
    <source>
        <strain evidence="3">NBRC 108769</strain>
    </source>
</reference>
<dbReference type="EMBL" id="BSOH01000024">
    <property type="protein sequence ID" value="GLR19026.1"/>
    <property type="molecule type" value="Genomic_DNA"/>
</dbReference>
<dbReference type="RefSeq" id="WP_235295567.1">
    <property type="nucleotide sequence ID" value="NZ_BSOH01000024.1"/>
</dbReference>
<accession>A0AA37SUI6</accession>
<dbReference type="AlphaFoldDB" id="A0AA37SUI6"/>
<evidence type="ECO:0000313" key="4">
    <source>
        <dbReference type="Proteomes" id="UP001156666"/>
    </source>
</evidence>
<feature type="domain" description="Ig-like" evidence="2">
    <location>
        <begin position="251"/>
        <end position="333"/>
    </location>
</feature>
<organism evidence="3 4">
    <name type="scientific">Portibacter lacus</name>
    <dbReference type="NCBI Taxonomy" id="1099794"/>
    <lineage>
        <taxon>Bacteria</taxon>
        <taxon>Pseudomonadati</taxon>
        <taxon>Bacteroidota</taxon>
        <taxon>Saprospiria</taxon>
        <taxon>Saprospirales</taxon>
        <taxon>Haliscomenobacteraceae</taxon>
        <taxon>Portibacter</taxon>
    </lineage>
</organism>
<keyword evidence="1" id="KW-0732">Signal</keyword>
<keyword evidence="4" id="KW-1185">Reference proteome</keyword>
<dbReference type="Pfam" id="PF13573">
    <property type="entry name" value="SprB"/>
    <property type="match status" value="2"/>
</dbReference>
<dbReference type="InterPro" id="IPR026444">
    <property type="entry name" value="Secre_tail"/>
</dbReference>
<dbReference type="InterPro" id="IPR007110">
    <property type="entry name" value="Ig-like_dom"/>
</dbReference>
<dbReference type="NCBIfam" id="TIGR04183">
    <property type="entry name" value="Por_Secre_tail"/>
    <property type="match status" value="1"/>
</dbReference>
<dbReference type="InterPro" id="IPR025667">
    <property type="entry name" value="SprB_repeat"/>
</dbReference>
<evidence type="ECO:0000313" key="3">
    <source>
        <dbReference type="EMBL" id="GLR19026.1"/>
    </source>
</evidence>
<name>A0AA37SUI6_9BACT</name>
<comment type="caution">
    <text evidence="3">The sequence shown here is derived from an EMBL/GenBank/DDBJ whole genome shotgun (WGS) entry which is preliminary data.</text>
</comment>
<evidence type="ECO:0000256" key="1">
    <source>
        <dbReference type="SAM" id="SignalP"/>
    </source>
</evidence>
<evidence type="ECO:0000259" key="2">
    <source>
        <dbReference type="PROSITE" id="PS50835"/>
    </source>
</evidence>
<dbReference type="Gene3D" id="2.60.40.680">
    <property type="match status" value="1"/>
</dbReference>
<dbReference type="Gene3D" id="2.60.40.740">
    <property type="match status" value="1"/>
</dbReference>
<sequence length="411" mass="43989">MKLFTTLILSVFVCISAFGQNEGKTNNSILRSGPGDTLTVSIESKYIGSETQVELDVRVQGFDSLAVFEGTIQWDTLGLTFNEVKNFGVDNLGAENFGRPVNTKDLLTFTWTEASNAGISVDDSTVIFTIVFDTNGDVDTEAAVIFADKPLDVSAADNKLSDVFVKEENGVVSFISPLTTAAEVTDLLCSGDEDGKIALTPSGASGNYSILWNNGEETATIENLSAGSYSFTITDVDTDLTFSETIELVSPDSILISFSDESMESDTFATITTTVSGGIPPYQYVWSNGDTTESLVGIANGTYDLTITDANNCEATATVEVDHQMSSSTTSLKLENWSVFPNPTSGMITVRFENGSFDSASKWRVIDALGKVVSEGQLQKNASRLDINLSGNVPGLYYVNLGDTTAPVLLK</sequence>
<feature type="signal peptide" evidence="1">
    <location>
        <begin position="1"/>
        <end position="19"/>
    </location>
</feature>
<dbReference type="Pfam" id="PF18962">
    <property type="entry name" value="Por_Secre_tail"/>
    <property type="match status" value="1"/>
</dbReference>